<organism evidence="5 6">
    <name type="scientific">Nonomuraea marmarensis</name>
    <dbReference type="NCBI Taxonomy" id="3351344"/>
    <lineage>
        <taxon>Bacteria</taxon>
        <taxon>Bacillati</taxon>
        <taxon>Actinomycetota</taxon>
        <taxon>Actinomycetes</taxon>
        <taxon>Streptosporangiales</taxon>
        <taxon>Streptosporangiaceae</taxon>
        <taxon>Nonomuraea</taxon>
    </lineage>
</organism>
<dbReference type="Gene3D" id="3.40.50.300">
    <property type="entry name" value="P-loop containing nucleotide triphosphate hydrolases"/>
    <property type="match status" value="1"/>
</dbReference>
<dbReference type="RefSeq" id="WP_393171789.1">
    <property type="nucleotide sequence ID" value="NZ_JBICRM010000023.1"/>
</dbReference>
<dbReference type="SMART" id="SM01043">
    <property type="entry name" value="BTAD"/>
    <property type="match status" value="1"/>
</dbReference>
<protein>
    <submittedName>
        <fullName evidence="5">BTAD domain-containing putative transcriptional regulator</fullName>
    </submittedName>
</protein>
<dbReference type="InterPro" id="IPR016032">
    <property type="entry name" value="Sig_transdc_resp-reg_C-effctor"/>
</dbReference>
<dbReference type="PROSITE" id="PS51755">
    <property type="entry name" value="OMPR_PHOB"/>
    <property type="match status" value="1"/>
</dbReference>
<comment type="similarity">
    <text evidence="1">Belongs to the AfsR/DnrI/RedD regulatory family.</text>
</comment>
<dbReference type="InterPro" id="IPR001867">
    <property type="entry name" value="OmpR/PhoB-type_DNA-bd"/>
</dbReference>
<comment type="caution">
    <text evidence="5">The sequence shown here is derived from an EMBL/GenBank/DDBJ whole genome shotgun (WGS) entry which is preliminary data.</text>
</comment>
<sequence>MRFGVLGRVLVWTAAGKPVPVPETKVRALLADLLAHQGKPVSADRLIDDLWGADLPANPTSTLQLKVSRLRHALEQAEAGGGELVATHPPGYLLRIDPGAMDADRFAELASRAQEVEDPRTRAALLADALALWRGPAFADFSEEDFARPAAHRLEEQRLAAVETQAEARLELGEYDLLVGELGDLVARYPLRERLRGVQMRALYRAGRQSDALAGYGELRERLAEELGLDPCPELVALHQAILEQDPALSPPLSPVALPRTNLPAPLTGLVGRAQAVDDVRSLLGTARLVTLTGPGGVGKTRLALETAGRMAEDYPDGVWLVDLTGHGEGESECIKPDDPPQGVEELSRIISAVLGFRDDTSDGLPLASSELLIDLLRTRRLLLVLDDCEHVIEPAAKLAERLLRMVPGLRILATSQEPLAVSGEAIWPVPALALPDPSAGSDPAVLAQAGAVQLFVQRTAAALPHFTLDAGNAADVAELCRRLDGIPLALELAATRVPALGLHELVRRLDDRFRTLATGRRGAPARQQTLRAMIDWSWDLLSTSERIVLRRLAIQGGGCTLPAAEAVCSGDGMSAEDVLAVLARLVDRSLVVMTENADGPRYHLLETVADYGRERLREAGELDSVRQRFHHYYLTLVKRAEPHLRGHDQREWLDRLGREGGNWCGVLDGMVRRGDRTGAFELVTTLAWSLYLLGQLGLACNSFWRALAAGGDVPASLQATARAWRAGMWLLVEGHGDNQARTCVAEQAFEDIEDPRERARAQWFLGFALYTSLSDLAASEELVNRALATFREIGDRWGTAAALSTAAHQAMVRGNLQSLRQYGEQSAQLFRELGDRWGQLQTIRPLAYLAEVLGDYEQATRLQRDGLRMAEELRFWPDVAERLMGLGRIALLTRDFAQARELHERCERLSAERNHKRGEIYAKAGLALIARREGELDRAEELLNGLLEWHRHVAFAAGDAFYLAELGFVAEQRGDAETALSRHLDGLTAARTTGDPRAVALALEGLAGAQTLMGHHDEAARLLGTADAARRSAGAPLPAAERGDVDRITTRARTALGEDAFATEFERGTVLDPDDYG</sequence>
<evidence type="ECO:0000256" key="1">
    <source>
        <dbReference type="ARBA" id="ARBA00005820"/>
    </source>
</evidence>
<dbReference type="EMBL" id="JBICRM010000023">
    <property type="protein sequence ID" value="MFG1707811.1"/>
    <property type="molecule type" value="Genomic_DNA"/>
</dbReference>
<dbReference type="PANTHER" id="PTHR47691">
    <property type="entry name" value="REGULATOR-RELATED"/>
    <property type="match status" value="1"/>
</dbReference>
<dbReference type="PRINTS" id="PR00364">
    <property type="entry name" value="DISEASERSIST"/>
</dbReference>
<dbReference type="Gene3D" id="1.10.10.10">
    <property type="entry name" value="Winged helix-like DNA-binding domain superfamily/Winged helix DNA-binding domain"/>
    <property type="match status" value="1"/>
</dbReference>
<dbReference type="InterPro" id="IPR058852">
    <property type="entry name" value="HTH_77"/>
</dbReference>
<dbReference type="InterPro" id="IPR036388">
    <property type="entry name" value="WH-like_DNA-bd_sf"/>
</dbReference>
<feature type="DNA-binding region" description="OmpR/PhoB-type" evidence="3">
    <location>
        <begin position="1"/>
        <end position="96"/>
    </location>
</feature>
<dbReference type="Pfam" id="PF03704">
    <property type="entry name" value="BTAD"/>
    <property type="match status" value="1"/>
</dbReference>
<proteinExistence type="inferred from homology"/>
<keyword evidence="2 3" id="KW-0238">DNA-binding</keyword>
<dbReference type="CDD" id="cd15831">
    <property type="entry name" value="BTAD"/>
    <property type="match status" value="1"/>
</dbReference>
<dbReference type="Proteomes" id="UP001603978">
    <property type="component" value="Unassembled WGS sequence"/>
</dbReference>
<dbReference type="InterPro" id="IPR011990">
    <property type="entry name" value="TPR-like_helical_dom_sf"/>
</dbReference>
<dbReference type="SMART" id="SM00862">
    <property type="entry name" value="Trans_reg_C"/>
    <property type="match status" value="1"/>
</dbReference>
<dbReference type="SUPFAM" id="SSF52540">
    <property type="entry name" value="P-loop containing nucleoside triphosphate hydrolases"/>
    <property type="match status" value="1"/>
</dbReference>
<evidence type="ECO:0000259" key="4">
    <source>
        <dbReference type="PROSITE" id="PS51755"/>
    </source>
</evidence>
<gene>
    <name evidence="5" type="ORF">ACFLIM_31855</name>
</gene>
<evidence type="ECO:0000256" key="2">
    <source>
        <dbReference type="ARBA" id="ARBA00023125"/>
    </source>
</evidence>
<evidence type="ECO:0000256" key="3">
    <source>
        <dbReference type="PROSITE-ProRule" id="PRU01091"/>
    </source>
</evidence>
<dbReference type="PANTHER" id="PTHR47691:SF3">
    <property type="entry name" value="HTH-TYPE TRANSCRIPTIONAL REGULATOR RV0890C-RELATED"/>
    <property type="match status" value="1"/>
</dbReference>
<evidence type="ECO:0000313" key="6">
    <source>
        <dbReference type="Proteomes" id="UP001603978"/>
    </source>
</evidence>
<dbReference type="SUPFAM" id="SSF48452">
    <property type="entry name" value="TPR-like"/>
    <property type="match status" value="3"/>
</dbReference>
<accession>A0ABW7AKB0</accession>
<dbReference type="InterPro" id="IPR005158">
    <property type="entry name" value="BTAD"/>
</dbReference>
<feature type="domain" description="OmpR/PhoB-type" evidence="4">
    <location>
        <begin position="1"/>
        <end position="96"/>
    </location>
</feature>
<name>A0ABW7AKB0_9ACTN</name>
<dbReference type="Pfam" id="PF25872">
    <property type="entry name" value="HTH_77"/>
    <property type="match status" value="1"/>
</dbReference>
<dbReference type="Gene3D" id="1.25.40.10">
    <property type="entry name" value="Tetratricopeptide repeat domain"/>
    <property type="match status" value="3"/>
</dbReference>
<dbReference type="Pfam" id="PF00486">
    <property type="entry name" value="Trans_reg_C"/>
    <property type="match status" value="1"/>
</dbReference>
<dbReference type="InterPro" id="IPR027417">
    <property type="entry name" value="P-loop_NTPase"/>
</dbReference>
<dbReference type="SUPFAM" id="SSF46894">
    <property type="entry name" value="C-terminal effector domain of the bipartite response regulators"/>
    <property type="match status" value="1"/>
</dbReference>
<evidence type="ECO:0000313" key="5">
    <source>
        <dbReference type="EMBL" id="MFG1707811.1"/>
    </source>
</evidence>
<keyword evidence="6" id="KW-1185">Reference proteome</keyword>
<reference evidence="5 6" key="1">
    <citation type="submission" date="2024-10" db="EMBL/GenBank/DDBJ databases">
        <authorList>
            <person name="Topkara A.R."/>
            <person name="Saygin H."/>
        </authorList>
    </citation>
    <scope>NUCLEOTIDE SEQUENCE [LARGE SCALE GENOMIC DNA]</scope>
    <source>
        <strain evidence="5 6">M3C6</strain>
    </source>
</reference>